<organism evidence="3 4">
    <name type="scientific">Roseibium alexandrii</name>
    <dbReference type="NCBI Taxonomy" id="388408"/>
    <lineage>
        <taxon>Bacteria</taxon>
        <taxon>Pseudomonadati</taxon>
        <taxon>Pseudomonadota</taxon>
        <taxon>Alphaproteobacteria</taxon>
        <taxon>Hyphomicrobiales</taxon>
        <taxon>Stappiaceae</taxon>
        <taxon>Roseibium</taxon>
    </lineage>
</organism>
<dbReference type="STRING" id="388408.LAX5112_03720"/>
<keyword evidence="4" id="KW-1185">Reference proteome</keyword>
<evidence type="ECO:0000313" key="3">
    <source>
        <dbReference type="EMBL" id="CTQ73993.1"/>
    </source>
</evidence>
<accession>A0A0M7AJP0</accession>
<dbReference type="EMBL" id="CXWD01000016">
    <property type="protein sequence ID" value="CTQ73993.1"/>
    <property type="molecule type" value="Genomic_DNA"/>
</dbReference>
<sequence length="74" mass="7584">MVTTRRMMTFAMTGLCLGLLLTGCGRKAALDTPTAAAQPSAAEVQAETQGIYTPEQPAPTASSGGFILDPLIGN</sequence>
<evidence type="ECO:0000256" key="1">
    <source>
        <dbReference type="SAM" id="MobiDB-lite"/>
    </source>
</evidence>
<feature type="signal peptide" evidence="2">
    <location>
        <begin position="1"/>
        <end position="28"/>
    </location>
</feature>
<dbReference type="Proteomes" id="UP000053235">
    <property type="component" value="Unassembled WGS sequence"/>
</dbReference>
<feature type="compositionally biased region" description="Low complexity" evidence="1">
    <location>
        <begin position="34"/>
        <end position="47"/>
    </location>
</feature>
<evidence type="ECO:0008006" key="5">
    <source>
        <dbReference type="Google" id="ProtNLM"/>
    </source>
</evidence>
<name>A0A0M7AJP0_9HYPH</name>
<feature type="region of interest" description="Disordered" evidence="1">
    <location>
        <begin position="34"/>
        <end position="74"/>
    </location>
</feature>
<dbReference type="AlphaFoldDB" id="A0A0M7AJP0"/>
<protein>
    <recommendedName>
        <fullName evidence="5">Lipoprotein</fullName>
    </recommendedName>
</protein>
<reference evidence="4" key="1">
    <citation type="submission" date="2015-07" db="EMBL/GenBank/DDBJ databases">
        <authorList>
            <person name="Rodrigo-Torres Lidia"/>
            <person name="Arahal R.David."/>
        </authorList>
    </citation>
    <scope>NUCLEOTIDE SEQUENCE [LARGE SCALE GENOMIC DNA]</scope>
    <source>
        <strain evidence="4">CECT 5112</strain>
    </source>
</reference>
<dbReference type="RefSeq" id="WP_008193782.1">
    <property type="nucleotide sequence ID" value="NZ_CXWD01000016.1"/>
</dbReference>
<feature type="chain" id="PRO_5005809404" description="Lipoprotein" evidence="2">
    <location>
        <begin position="29"/>
        <end position="74"/>
    </location>
</feature>
<keyword evidence="2" id="KW-0732">Signal</keyword>
<gene>
    <name evidence="3" type="ORF">LAX5112_03720</name>
</gene>
<evidence type="ECO:0000313" key="4">
    <source>
        <dbReference type="Proteomes" id="UP000053235"/>
    </source>
</evidence>
<proteinExistence type="predicted"/>
<dbReference type="PROSITE" id="PS51257">
    <property type="entry name" value="PROKAR_LIPOPROTEIN"/>
    <property type="match status" value="1"/>
</dbReference>
<evidence type="ECO:0000256" key="2">
    <source>
        <dbReference type="SAM" id="SignalP"/>
    </source>
</evidence>